<reference evidence="2" key="1">
    <citation type="submission" date="2023-07" db="EMBL/GenBank/DDBJ databases">
        <title>Characterization of two Paracoccaceae strains isolated from Phycosphere and proposal of Xinfangfangia lacusdiani sp. nov.</title>
        <authorList>
            <person name="Deng Y."/>
            <person name="Zhang Y.Q."/>
        </authorList>
    </citation>
    <scope>NUCLEOTIDE SEQUENCE [LARGE SCALE GENOMIC DNA]</scope>
    <source>
        <strain evidence="2">CPCC 101403</strain>
    </source>
</reference>
<gene>
    <name evidence="1" type="ORF">RM190_15275</name>
</gene>
<dbReference type="Gene3D" id="3.40.50.1400">
    <property type="match status" value="2"/>
</dbReference>
<dbReference type="Proteomes" id="UP001251085">
    <property type="component" value="Unassembled WGS sequence"/>
</dbReference>
<organism evidence="1 2">
    <name type="scientific">Paracoccus broussonetiae</name>
    <dbReference type="NCBI Taxonomy" id="3075834"/>
    <lineage>
        <taxon>Bacteria</taxon>
        <taxon>Pseudomonadati</taxon>
        <taxon>Pseudomonadota</taxon>
        <taxon>Alphaproteobacteria</taxon>
        <taxon>Rhodobacterales</taxon>
        <taxon>Paracoccaceae</taxon>
        <taxon>Paracoccus</taxon>
    </lineage>
</organism>
<evidence type="ECO:0000313" key="2">
    <source>
        <dbReference type="Proteomes" id="UP001251085"/>
    </source>
</evidence>
<accession>A0ABU3EG68</accession>
<dbReference type="RefSeq" id="WP_311760322.1">
    <property type="nucleotide sequence ID" value="NZ_JAVRQI010000011.1"/>
</dbReference>
<name>A0ABU3EG68_9RHOB</name>
<proteinExistence type="predicted"/>
<sequence>MPEVLIVAHGQPGDPGPQQAAVEDLAAKVAARLSGIRVRGATLAMPGALDVARNDHLVYPMFMAEGWFTRSELPRRLALCGADRARVLPPFGSDPGLPDLCLGMLAAAASDQGWSLPRTHVLIAAHGSGRSRAPASAALAMAGALAPHCAHTSCGFIEEAPFLADAARDLPAQSLCLPLFATRAEHVTDDLPAALAKAGFAGRVLQPVGMSPTVPAMIAKTVSAALGDPECDVETRPHRD</sequence>
<dbReference type="EMBL" id="JAVRQI010000011">
    <property type="protein sequence ID" value="MDT1063236.1"/>
    <property type="molecule type" value="Genomic_DNA"/>
</dbReference>
<comment type="caution">
    <text evidence="1">The sequence shown here is derived from an EMBL/GenBank/DDBJ whole genome shotgun (WGS) entry which is preliminary data.</text>
</comment>
<dbReference type="SUPFAM" id="SSF53800">
    <property type="entry name" value="Chelatase"/>
    <property type="match status" value="2"/>
</dbReference>
<evidence type="ECO:0000313" key="1">
    <source>
        <dbReference type="EMBL" id="MDT1063236.1"/>
    </source>
</evidence>
<keyword evidence="2" id="KW-1185">Reference proteome</keyword>
<protein>
    <submittedName>
        <fullName evidence="1">Cobalamin biosynthesis protein CbiX</fullName>
    </submittedName>
</protein>